<dbReference type="KEGG" id="cphy:B5808_10705"/>
<sequence>MTENHGHAHSHDHAAGANRTRLMAAICIVAVVLVVEVVGALATGSLSLLADAGHMLSDLVGLIIALIATIIAARPATDRLTYGYQRAEVFGALINGVILVVVAVSVTVEAITRLIDPAPGEIAGGLMLGVAAIGLVANTVSLLILRGGAKESINMRGAYLEVLGDLLGSLAVIAAALVILTTGFEKADAIASLLIAAMIVPRAVSLLKDVVGVLAQSTPPSMDVDQIREHLLAQPGVAAVHDVHIWSITSGRYVFSAHVVCRQEVFESGGTAALLESLDSCLAEHFDVEHSTFQLEPAERAENEDRTHR</sequence>
<evidence type="ECO:0000256" key="6">
    <source>
        <dbReference type="ARBA" id="ARBA00023065"/>
    </source>
</evidence>
<keyword evidence="4" id="KW-0812">Transmembrane</keyword>
<dbReference type="InterPro" id="IPR027470">
    <property type="entry name" value="Cation_efflux_CTD"/>
</dbReference>
<keyword evidence="11" id="KW-1185">Reference proteome</keyword>
<dbReference type="PANTHER" id="PTHR11562">
    <property type="entry name" value="CATION EFFLUX PROTEIN/ ZINC TRANSPORTER"/>
    <property type="match status" value="1"/>
</dbReference>
<evidence type="ECO:0000256" key="4">
    <source>
        <dbReference type="ARBA" id="ARBA00022692"/>
    </source>
</evidence>
<organism evidence="10 11">
    <name type="scientific">Cnuibacter physcomitrellae</name>
    <dbReference type="NCBI Taxonomy" id="1619308"/>
    <lineage>
        <taxon>Bacteria</taxon>
        <taxon>Bacillati</taxon>
        <taxon>Actinomycetota</taxon>
        <taxon>Actinomycetes</taxon>
        <taxon>Micrococcales</taxon>
        <taxon>Microbacteriaceae</taxon>
        <taxon>Cnuibacter</taxon>
    </lineage>
</organism>
<evidence type="ECO:0000256" key="3">
    <source>
        <dbReference type="ARBA" id="ARBA00022448"/>
    </source>
</evidence>
<feature type="domain" description="Cation efflux protein cytoplasmic" evidence="9">
    <location>
        <begin position="219"/>
        <end position="297"/>
    </location>
</feature>
<dbReference type="GO" id="GO:0005385">
    <property type="term" value="F:zinc ion transmembrane transporter activity"/>
    <property type="evidence" value="ECO:0007669"/>
    <property type="project" value="TreeGrafter"/>
</dbReference>
<reference evidence="10 11" key="1">
    <citation type="submission" date="2017-04" db="EMBL/GenBank/DDBJ databases">
        <authorList>
            <person name="Afonso C.L."/>
            <person name="Miller P.J."/>
            <person name="Scott M.A."/>
            <person name="Spackman E."/>
            <person name="Goraichik I."/>
            <person name="Dimitrov K.M."/>
            <person name="Suarez D.L."/>
            <person name="Swayne D.E."/>
        </authorList>
    </citation>
    <scope>NUCLEOTIDE SEQUENCE [LARGE SCALE GENOMIC DNA]</scope>
    <source>
        <strain evidence="11">XA(T)</strain>
    </source>
</reference>
<dbReference type="PANTHER" id="PTHR11562:SF17">
    <property type="entry name" value="RE54080P-RELATED"/>
    <property type="match status" value="1"/>
</dbReference>
<evidence type="ECO:0000259" key="9">
    <source>
        <dbReference type="Pfam" id="PF16916"/>
    </source>
</evidence>
<evidence type="ECO:0000256" key="2">
    <source>
        <dbReference type="ARBA" id="ARBA00008873"/>
    </source>
</evidence>
<name>A0A1X9LR69_9MICO</name>
<dbReference type="RefSeq" id="WP_085019777.1">
    <property type="nucleotide sequence ID" value="NZ_BMHD01000001.1"/>
</dbReference>
<dbReference type="InterPro" id="IPR002524">
    <property type="entry name" value="Cation_efflux"/>
</dbReference>
<dbReference type="Gene3D" id="1.20.1510.10">
    <property type="entry name" value="Cation efflux protein transmembrane domain"/>
    <property type="match status" value="1"/>
</dbReference>
<comment type="subcellular location">
    <subcellularLocation>
        <location evidence="1">Membrane</location>
        <topology evidence="1">Multi-pass membrane protein</topology>
    </subcellularLocation>
</comment>
<keyword evidence="7" id="KW-0472">Membrane</keyword>
<dbReference type="InterPro" id="IPR036837">
    <property type="entry name" value="Cation_efflux_CTD_sf"/>
</dbReference>
<evidence type="ECO:0000256" key="1">
    <source>
        <dbReference type="ARBA" id="ARBA00004141"/>
    </source>
</evidence>
<dbReference type="GO" id="GO:0005886">
    <property type="term" value="C:plasma membrane"/>
    <property type="evidence" value="ECO:0007669"/>
    <property type="project" value="TreeGrafter"/>
</dbReference>
<proteinExistence type="inferred from homology"/>
<comment type="similarity">
    <text evidence="2">Belongs to the cation diffusion facilitator (CDF) transporter (TC 2.A.4) family. SLC30A subfamily.</text>
</comment>
<evidence type="ECO:0000259" key="8">
    <source>
        <dbReference type="Pfam" id="PF01545"/>
    </source>
</evidence>
<dbReference type="InterPro" id="IPR058533">
    <property type="entry name" value="Cation_efflux_TM"/>
</dbReference>
<dbReference type="STRING" id="1619308.B5808_10705"/>
<dbReference type="InterPro" id="IPR027469">
    <property type="entry name" value="Cation_efflux_TMD_sf"/>
</dbReference>
<dbReference type="NCBIfam" id="TIGR01297">
    <property type="entry name" value="CDF"/>
    <property type="match status" value="1"/>
</dbReference>
<feature type="domain" description="Cation efflux protein transmembrane" evidence="8">
    <location>
        <begin position="22"/>
        <end position="214"/>
    </location>
</feature>
<dbReference type="InterPro" id="IPR050681">
    <property type="entry name" value="CDF/SLC30A"/>
</dbReference>
<evidence type="ECO:0000313" key="10">
    <source>
        <dbReference type="EMBL" id="ARJ05639.1"/>
    </source>
</evidence>
<dbReference type="SUPFAM" id="SSF160240">
    <property type="entry name" value="Cation efflux protein cytoplasmic domain-like"/>
    <property type="match status" value="1"/>
</dbReference>
<protein>
    <submittedName>
        <fullName evidence="10">Cation transporter</fullName>
    </submittedName>
</protein>
<evidence type="ECO:0000313" key="11">
    <source>
        <dbReference type="Proteomes" id="UP000192775"/>
    </source>
</evidence>
<dbReference type="Pfam" id="PF16916">
    <property type="entry name" value="ZT_dimer"/>
    <property type="match status" value="1"/>
</dbReference>
<dbReference type="SUPFAM" id="SSF161111">
    <property type="entry name" value="Cation efflux protein transmembrane domain-like"/>
    <property type="match status" value="1"/>
</dbReference>
<keyword evidence="6" id="KW-0406">Ion transport</keyword>
<gene>
    <name evidence="10" type="ORF">B5808_10705</name>
</gene>
<accession>A0A1X9LR69</accession>
<evidence type="ECO:0000256" key="5">
    <source>
        <dbReference type="ARBA" id="ARBA00022989"/>
    </source>
</evidence>
<evidence type="ECO:0000256" key="7">
    <source>
        <dbReference type="ARBA" id="ARBA00023136"/>
    </source>
</evidence>
<dbReference type="EMBL" id="CP020715">
    <property type="protein sequence ID" value="ARJ05639.1"/>
    <property type="molecule type" value="Genomic_DNA"/>
</dbReference>
<dbReference type="AlphaFoldDB" id="A0A1X9LR69"/>
<keyword evidence="3" id="KW-0813">Transport</keyword>
<keyword evidence="5" id="KW-1133">Transmembrane helix</keyword>
<dbReference type="Proteomes" id="UP000192775">
    <property type="component" value="Chromosome"/>
</dbReference>
<dbReference type="Pfam" id="PF01545">
    <property type="entry name" value="Cation_efflux"/>
    <property type="match status" value="1"/>
</dbReference>